<dbReference type="InterPro" id="IPR050469">
    <property type="entry name" value="Diguanylate_Cyclase"/>
</dbReference>
<proteinExistence type="predicted"/>
<evidence type="ECO:0000256" key="1">
    <source>
        <dbReference type="ARBA" id="ARBA00012528"/>
    </source>
</evidence>
<dbReference type="InterPro" id="IPR029787">
    <property type="entry name" value="Nucleotide_cyclase"/>
</dbReference>
<gene>
    <name evidence="4" type="ORF">DBT_1419</name>
</gene>
<dbReference type="FunFam" id="3.30.70.270:FF:000001">
    <property type="entry name" value="Diguanylate cyclase domain protein"/>
    <property type="match status" value="1"/>
</dbReference>
<dbReference type="PANTHER" id="PTHR45138:SF9">
    <property type="entry name" value="DIGUANYLATE CYCLASE DGCM-RELATED"/>
    <property type="match status" value="1"/>
</dbReference>
<reference evidence="4 5" key="1">
    <citation type="submission" date="2016-06" db="EMBL/GenBank/DDBJ databases">
        <title>Respiratory ammonification of nitrate coupled to the oxidation of elemental sulfur in deep-sea autotrophic thermophilic bacteria.</title>
        <authorList>
            <person name="Slobodkina G.B."/>
            <person name="Mardanov A.V."/>
            <person name="Ravin N.V."/>
            <person name="Frolova A.A."/>
            <person name="Viryasiv M.B."/>
            <person name="Chernyh N.A."/>
            <person name="Bonch-Osmolovskaya E.A."/>
            <person name="Slobodkin A.I."/>
        </authorList>
    </citation>
    <scope>NUCLEOTIDE SEQUENCE [LARGE SCALE GENOMIC DNA]</scope>
    <source>
        <strain evidence="4 5">S69</strain>
    </source>
</reference>
<feature type="domain" description="GGDEF" evidence="3">
    <location>
        <begin position="191"/>
        <end position="325"/>
    </location>
</feature>
<dbReference type="EC" id="2.7.7.65" evidence="1"/>
<name>A0A1B9F5U6_9BACT</name>
<comment type="catalytic activity">
    <reaction evidence="2">
        <text>2 GTP = 3',3'-c-di-GMP + 2 diphosphate</text>
        <dbReference type="Rhea" id="RHEA:24898"/>
        <dbReference type="ChEBI" id="CHEBI:33019"/>
        <dbReference type="ChEBI" id="CHEBI:37565"/>
        <dbReference type="ChEBI" id="CHEBI:58805"/>
        <dbReference type="EC" id="2.7.7.65"/>
    </reaction>
</comment>
<evidence type="ECO:0000256" key="2">
    <source>
        <dbReference type="ARBA" id="ARBA00034247"/>
    </source>
</evidence>
<dbReference type="SMART" id="SM00267">
    <property type="entry name" value="GGDEF"/>
    <property type="match status" value="1"/>
</dbReference>
<dbReference type="OrthoDB" id="9813903at2"/>
<evidence type="ECO:0000259" key="3">
    <source>
        <dbReference type="PROSITE" id="PS50887"/>
    </source>
</evidence>
<dbReference type="PANTHER" id="PTHR45138">
    <property type="entry name" value="REGULATORY COMPONENTS OF SENSORY TRANSDUCTION SYSTEM"/>
    <property type="match status" value="1"/>
</dbReference>
<keyword evidence="5" id="KW-1185">Reference proteome</keyword>
<dbReference type="PROSITE" id="PS50887">
    <property type="entry name" value="GGDEF"/>
    <property type="match status" value="1"/>
</dbReference>
<dbReference type="Proteomes" id="UP000093080">
    <property type="component" value="Unassembled WGS sequence"/>
</dbReference>
<dbReference type="CDD" id="cd01949">
    <property type="entry name" value="GGDEF"/>
    <property type="match status" value="1"/>
</dbReference>
<dbReference type="Pfam" id="PF00990">
    <property type="entry name" value="GGDEF"/>
    <property type="match status" value="1"/>
</dbReference>
<protein>
    <recommendedName>
        <fullName evidence="1">diguanylate cyclase</fullName>
        <ecNumber evidence="1">2.7.7.65</ecNumber>
    </recommendedName>
</protein>
<dbReference type="NCBIfam" id="TIGR00254">
    <property type="entry name" value="GGDEF"/>
    <property type="match status" value="1"/>
</dbReference>
<accession>A0A1B9F5U6</accession>
<evidence type="ECO:0000313" key="5">
    <source>
        <dbReference type="Proteomes" id="UP000093080"/>
    </source>
</evidence>
<dbReference type="GO" id="GO:0052621">
    <property type="term" value="F:diguanylate cyclase activity"/>
    <property type="evidence" value="ECO:0007669"/>
    <property type="project" value="UniProtKB-EC"/>
</dbReference>
<dbReference type="Gene3D" id="3.30.70.270">
    <property type="match status" value="1"/>
</dbReference>
<dbReference type="AlphaFoldDB" id="A0A1B9F5U6"/>
<sequence length="325" mass="37717">MTMVKKNTTNEDKEYAAKVILIAKEALKQIVSKRLLPWPEVYEKEFWAVCYRDKAEDILRKKVKPKEAPRLITERFLKDTEEILGGVHDTVDEFVGDTKSHFDDMHETISCLTQKVQDRSEVLEDLNRLAQYNETIRKKAESTEKKLLEQSRTIEKLKERLRLDPLTGLLNRHALITDLAREISRARRYNYPLSLMMIDVDDFKDINDSYGHITGDKVLQKLAEIFESSVRETDLVYRYGGEEFVIVCPHTDCDSAINLAERLRRKIRRYRFVPEDTSKTISVSVSIGVTQVDDNEDVETLIKRADEALYSSKISGKDQTTKYCV</sequence>
<dbReference type="InterPro" id="IPR000160">
    <property type="entry name" value="GGDEF_dom"/>
</dbReference>
<evidence type="ECO:0000313" key="4">
    <source>
        <dbReference type="EMBL" id="OCC15296.1"/>
    </source>
</evidence>
<comment type="caution">
    <text evidence="4">The sequence shown here is derived from an EMBL/GenBank/DDBJ whole genome shotgun (WGS) entry which is preliminary data.</text>
</comment>
<organism evidence="4 5">
    <name type="scientific">Dissulfuribacter thermophilus</name>
    <dbReference type="NCBI Taxonomy" id="1156395"/>
    <lineage>
        <taxon>Bacteria</taxon>
        <taxon>Pseudomonadati</taxon>
        <taxon>Thermodesulfobacteriota</taxon>
        <taxon>Dissulfuribacteria</taxon>
        <taxon>Dissulfuribacterales</taxon>
        <taxon>Dissulfuribacteraceae</taxon>
        <taxon>Dissulfuribacter</taxon>
    </lineage>
</organism>
<dbReference type="EMBL" id="MAGO01000006">
    <property type="protein sequence ID" value="OCC15296.1"/>
    <property type="molecule type" value="Genomic_DNA"/>
</dbReference>
<dbReference type="STRING" id="1156395.DBT_1419"/>
<dbReference type="SUPFAM" id="SSF55073">
    <property type="entry name" value="Nucleotide cyclase"/>
    <property type="match status" value="1"/>
</dbReference>
<dbReference type="InterPro" id="IPR043128">
    <property type="entry name" value="Rev_trsase/Diguanyl_cyclase"/>
</dbReference>